<dbReference type="EMBL" id="BJZS01000074">
    <property type="protein sequence ID" value="GEO96229.1"/>
    <property type="molecule type" value="Genomic_DNA"/>
</dbReference>
<sequence length="187" mass="20405">MSIEDQRRSRVAATGSQAPASGDRARSEADSREADARDADLEQALAEVREVGVEASELLRAEGLKPARLVHFPRGARSYPLFGRALSGVRSGHGWHVVGGLVVGTDGRLWARTPGPDATPHQDLGAWRLEVEPPDGPGELPPPVAFDGTSLHTVRRISEDEYLKVDLIDRLTDGYARLLILHHRQRS</sequence>
<evidence type="ECO:0000256" key="1">
    <source>
        <dbReference type="SAM" id="MobiDB-lite"/>
    </source>
</evidence>
<gene>
    <name evidence="2" type="ORF">KTU01_23520</name>
</gene>
<dbReference type="STRING" id="388357.GCA_001580365_02386"/>
<accession>A0A512IEU8</accession>
<keyword evidence="3" id="KW-1185">Reference proteome</keyword>
<dbReference type="Proteomes" id="UP000321103">
    <property type="component" value="Unassembled WGS sequence"/>
</dbReference>
<dbReference type="RefSeq" id="WP_062735923.1">
    <property type="nucleotide sequence ID" value="NZ_BJZS01000074.1"/>
</dbReference>
<feature type="region of interest" description="Disordered" evidence="1">
    <location>
        <begin position="1"/>
        <end position="38"/>
    </location>
</feature>
<comment type="caution">
    <text evidence="2">The sequence shown here is derived from an EMBL/GenBank/DDBJ whole genome shotgun (WGS) entry which is preliminary data.</text>
</comment>
<reference evidence="2 3" key="1">
    <citation type="submission" date="2019-07" db="EMBL/GenBank/DDBJ databases">
        <title>Whole genome shotgun sequence of Kocuria turfanensis NBRC 107627.</title>
        <authorList>
            <person name="Hosoyama A."/>
            <person name="Uohara A."/>
            <person name="Ohji S."/>
            <person name="Ichikawa N."/>
        </authorList>
    </citation>
    <scope>NUCLEOTIDE SEQUENCE [LARGE SCALE GENOMIC DNA]</scope>
    <source>
        <strain evidence="2 3">NBRC 107627</strain>
    </source>
</reference>
<proteinExistence type="predicted"/>
<evidence type="ECO:0000313" key="2">
    <source>
        <dbReference type="EMBL" id="GEO96229.1"/>
    </source>
</evidence>
<evidence type="ECO:0000313" key="3">
    <source>
        <dbReference type="Proteomes" id="UP000321103"/>
    </source>
</evidence>
<organism evidence="2 3">
    <name type="scientific">Kocuria turfanensis</name>
    <dbReference type="NCBI Taxonomy" id="388357"/>
    <lineage>
        <taxon>Bacteria</taxon>
        <taxon>Bacillati</taxon>
        <taxon>Actinomycetota</taxon>
        <taxon>Actinomycetes</taxon>
        <taxon>Micrococcales</taxon>
        <taxon>Micrococcaceae</taxon>
        <taxon>Kocuria</taxon>
    </lineage>
</organism>
<name>A0A512IEU8_9MICC</name>
<dbReference type="AlphaFoldDB" id="A0A512IEU8"/>
<feature type="compositionally biased region" description="Basic and acidic residues" evidence="1">
    <location>
        <begin position="23"/>
        <end position="38"/>
    </location>
</feature>
<protein>
    <submittedName>
        <fullName evidence="2">Uncharacterized protein</fullName>
    </submittedName>
</protein>